<dbReference type="InterPro" id="IPR050452">
    <property type="entry name" value="Metacaspase"/>
</dbReference>
<dbReference type="Pfam" id="PF00656">
    <property type="entry name" value="Peptidase_C14"/>
    <property type="match status" value="1"/>
</dbReference>
<dbReference type="GO" id="GO:0006508">
    <property type="term" value="P:proteolysis"/>
    <property type="evidence" value="ECO:0007669"/>
    <property type="project" value="InterPro"/>
</dbReference>
<keyword evidence="7" id="KW-1185">Reference proteome</keyword>
<name>A0A0C9MD31_9FUNG</name>
<evidence type="ECO:0000259" key="5">
    <source>
        <dbReference type="Pfam" id="PF00656"/>
    </source>
</evidence>
<organism evidence="6">
    <name type="scientific">Mucor ambiguus</name>
    <dbReference type="NCBI Taxonomy" id="91626"/>
    <lineage>
        <taxon>Eukaryota</taxon>
        <taxon>Fungi</taxon>
        <taxon>Fungi incertae sedis</taxon>
        <taxon>Mucoromycota</taxon>
        <taxon>Mucoromycotina</taxon>
        <taxon>Mucoromycetes</taxon>
        <taxon>Mucorales</taxon>
        <taxon>Mucorineae</taxon>
        <taxon>Mucoraceae</taxon>
        <taxon>Mucor</taxon>
    </lineage>
</organism>
<dbReference type="STRING" id="91626.A0A0C9MD31"/>
<feature type="compositionally biased region" description="Pro residues" evidence="4">
    <location>
        <begin position="62"/>
        <end position="102"/>
    </location>
</feature>
<dbReference type="GO" id="GO:0005737">
    <property type="term" value="C:cytoplasm"/>
    <property type="evidence" value="ECO:0007669"/>
    <property type="project" value="TreeGrafter"/>
</dbReference>
<dbReference type="PANTHER" id="PTHR48104:SF30">
    <property type="entry name" value="METACASPASE-1"/>
    <property type="match status" value="1"/>
</dbReference>
<dbReference type="Pfam" id="PF25880">
    <property type="entry name" value="WHD_CHMP7_1st"/>
    <property type="match status" value="1"/>
</dbReference>
<dbReference type="Proteomes" id="UP000053815">
    <property type="component" value="Unassembled WGS sequence"/>
</dbReference>
<dbReference type="Pfam" id="PF03357">
    <property type="entry name" value="Snf7"/>
    <property type="match status" value="1"/>
</dbReference>
<dbReference type="EMBL" id="DF836500">
    <property type="protein sequence ID" value="GAN08556.1"/>
    <property type="molecule type" value="Genomic_DNA"/>
</dbReference>
<dbReference type="InterPro" id="IPR029030">
    <property type="entry name" value="Caspase-like_dom_sf"/>
</dbReference>
<protein>
    <submittedName>
        <fullName evidence="6">Metacaspase-1</fullName>
    </submittedName>
</protein>
<dbReference type="Gene3D" id="3.40.50.12660">
    <property type="match status" value="2"/>
</dbReference>
<feature type="region of interest" description="Disordered" evidence="4">
    <location>
        <begin position="1"/>
        <end position="156"/>
    </location>
</feature>
<feature type="compositionally biased region" description="Pro residues" evidence="4">
    <location>
        <begin position="110"/>
        <end position="119"/>
    </location>
</feature>
<evidence type="ECO:0000313" key="6">
    <source>
        <dbReference type="EMBL" id="GAN08556.1"/>
    </source>
</evidence>
<dbReference type="GO" id="GO:0007034">
    <property type="term" value="P:vacuolar transport"/>
    <property type="evidence" value="ECO:0007669"/>
    <property type="project" value="InterPro"/>
</dbReference>
<evidence type="ECO:0000313" key="7">
    <source>
        <dbReference type="Proteomes" id="UP000053815"/>
    </source>
</evidence>
<keyword evidence="2" id="KW-0053">Apoptosis</keyword>
<proteinExistence type="inferred from homology"/>
<dbReference type="InterPro" id="IPR005024">
    <property type="entry name" value="Snf7_fam"/>
</dbReference>
<comment type="similarity">
    <text evidence="1">Belongs to the peptidase C14B family.</text>
</comment>
<feature type="compositionally biased region" description="Pro residues" evidence="4">
    <location>
        <begin position="31"/>
        <end position="42"/>
    </location>
</feature>
<reference evidence="6" key="1">
    <citation type="submission" date="2014-09" db="EMBL/GenBank/DDBJ databases">
        <title>Draft genome sequence of an oleaginous Mucoromycotina fungus Mucor ambiguus NBRC6742.</title>
        <authorList>
            <person name="Takeda I."/>
            <person name="Yamane N."/>
            <person name="Morita T."/>
            <person name="Tamano K."/>
            <person name="Machida M."/>
            <person name="Baker S."/>
            <person name="Koike H."/>
        </authorList>
    </citation>
    <scope>NUCLEOTIDE SEQUENCE</scope>
    <source>
        <strain evidence="6">NBRC 6742</strain>
    </source>
</reference>
<keyword evidence="3" id="KW-0645">Protease</keyword>
<evidence type="ECO:0000256" key="4">
    <source>
        <dbReference type="SAM" id="MobiDB-lite"/>
    </source>
</evidence>
<dbReference type="GO" id="GO:0006915">
    <property type="term" value="P:apoptotic process"/>
    <property type="evidence" value="ECO:0007669"/>
    <property type="project" value="UniProtKB-KW"/>
</dbReference>
<sequence>MNFPGTGYTTGGYHSQQPGGYPPAQQQQTGYPPPQPQYPPSPYNNFSPQPQPMGYPPTMQGYPPPPMQQGYPPIPQHGYQQPPPLPNRQNYPPPSSPGPQPPNSRNVPQQYPPPPPPRQDPMFSPHDPTVAQANYPQPPYSNHNQSPNPVPYGQQQNNVNANEFVMHVDPKYRNMPPPSFQLSNCQGRKRALLIGINYFGTSNELKGCINDVHNIKAFLIQLYNFREADMVILTDDQSDPRHVPTKRNIIDAMQWLVRDSRPNDSFFFHFSGHGGRMKDYDGDEDDGYDETIYPVDHSMYGQIVDDMMNDIMVRPLAPGSRLTAIFDSCHSGTALDLPYVYSTQGAIKESSFFKEAGSNLKNAGLAYVSGDPSRAISSVMSLGSRILNGGFGQSEEKKKFLRQQKGSPADVIMFSGCKDDQTSADASEAESNFTEFAQQDSERLKALYSDFSKLWLLNKYAYDTNISYWRRVILDCSQQGYLETPDYSFVIDKDTLTEKFQRPIIGKPLSFDCVLETMEKQEELIPLEAFNKKFAPPSTWLGWIVDTVVKNTWQWRWRALPDSLTHPATQYVVLPTVKALAKAIMAQHYHKPANNHIMTLAQFRSAYAHHFVNEINLTESDMTLLLRYLHSQHGVALADNVKGYGTNYMVIKFPQREDQIATITQHDEALISIRTTCYALSVQVDELQKKSEELGRQALDEKKRGHTAKALYCIKRKKGLQEILEKRLKSMDTMDTVLMKIESSQDDLQVVQAFNMGADALRGLLDQDGLSIESVDDVMQKIQDTFEDQKEIEDALRMGNEDIAGIDNDEIEKELSQLVRDEHIYNKTPSPVPVQVPSPSKNLTQPEAAPVSSDTASVNSELSRLSQILSSVKNVPSSITPPLTKETSESSKKKELAA</sequence>
<feature type="domain" description="Peptidase C14 caspase" evidence="5">
    <location>
        <begin position="188"/>
        <end position="435"/>
    </location>
</feature>
<feature type="compositionally biased region" description="Polar residues" evidence="4">
    <location>
        <begin position="131"/>
        <end position="156"/>
    </location>
</feature>
<dbReference type="GO" id="GO:0004197">
    <property type="term" value="F:cysteine-type endopeptidase activity"/>
    <property type="evidence" value="ECO:0007669"/>
    <property type="project" value="InterPro"/>
</dbReference>
<feature type="compositionally biased region" description="Polar residues" evidence="4">
    <location>
        <begin position="852"/>
        <end position="881"/>
    </location>
</feature>
<feature type="region of interest" description="Disordered" evidence="4">
    <location>
        <begin position="826"/>
        <end position="898"/>
    </location>
</feature>
<feature type="compositionally biased region" description="Low complexity" evidence="4">
    <location>
        <begin position="15"/>
        <end position="30"/>
    </location>
</feature>
<dbReference type="InterPro" id="IPR011600">
    <property type="entry name" value="Pept_C14_caspase"/>
</dbReference>
<evidence type="ECO:0000256" key="1">
    <source>
        <dbReference type="ARBA" id="ARBA00009005"/>
    </source>
</evidence>
<dbReference type="PANTHER" id="PTHR48104">
    <property type="entry name" value="METACASPASE-4"/>
    <property type="match status" value="1"/>
</dbReference>
<feature type="compositionally biased region" description="Basic and acidic residues" evidence="4">
    <location>
        <begin position="886"/>
        <end position="898"/>
    </location>
</feature>
<keyword evidence="3" id="KW-0378">Hydrolase</keyword>
<dbReference type="AlphaFoldDB" id="A0A0C9MD31"/>
<gene>
    <name evidence="6" type="ORF">MAM1_0211d08070</name>
</gene>
<dbReference type="SUPFAM" id="SSF52129">
    <property type="entry name" value="Caspase-like"/>
    <property type="match status" value="1"/>
</dbReference>
<dbReference type="OrthoDB" id="10250120at2759"/>
<evidence type="ECO:0000256" key="2">
    <source>
        <dbReference type="ARBA" id="ARBA00022703"/>
    </source>
</evidence>
<keyword evidence="3" id="KW-0788">Thiol protease</keyword>
<evidence type="ECO:0000256" key="3">
    <source>
        <dbReference type="ARBA" id="ARBA00022807"/>
    </source>
</evidence>
<accession>A0A0C9MD31</accession>